<dbReference type="EMBL" id="UINC01002275">
    <property type="protein sequence ID" value="SUZ94880.1"/>
    <property type="molecule type" value="Genomic_DNA"/>
</dbReference>
<proteinExistence type="predicted"/>
<evidence type="ECO:0000256" key="1">
    <source>
        <dbReference type="SAM" id="Phobius"/>
    </source>
</evidence>
<reference evidence="2" key="1">
    <citation type="submission" date="2018-05" db="EMBL/GenBank/DDBJ databases">
        <authorList>
            <person name="Lanie J.A."/>
            <person name="Ng W.-L."/>
            <person name="Kazmierczak K.M."/>
            <person name="Andrzejewski T.M."/>
            <person name="Davidsen T.M."/>
            <person name="Wayne K.J."/>
            <person name="Tettelin H."/>
            <person name="Glass J.I."/>
            <person name="Rusch D."/>
            <person name="Podicherti R."/>
            <person name="Tsui H.-C.T."/>
            <person name="Winkler M.E."/>
        </authorList>
    </citation>
    <scope>NUCLEOTIDE SEQUENCE</scope>
</reference>
<feature type="transmembrane region" description="Helical" evidence="1">
    <location>
        <begin position="6"/>
        <end position="22"/>
    </location>
</feature>
<feature type="transmembrane region" description="Helical" evidence="1">
    <location>
        <begin position="121"/>
        <end position="140"/>
    </location>
</feature>
<keyword evidence="1" id="KW-0812">Transmembrane</keyword>
<keyword evidence="1" id="KW-0472">Membrane</keyword>
<organism evidence="2">
    <name type="scientific">marine metagenome</name>
    <dbReference type="NCBI Taxonomy" id="408172"/>
    <lineage>
        <taxon>unclassified sequences</taxon>
        <taxon>metagenomes</taxon>
        <taxon>ecological metagenomes</taxon>
    </lineage>
</organism>
<dbReference type="AlphaFoldDB" id="A0A381RSN7"/>
<evidence type="ECO:0000313" key="2">
    <source>
        <dbReference type="EMBL" id="SUZ94880.1"/>
    </source>
</evidence>
<keyword evidence="1" id="KW-1133">Transmembrane helix</keyword>
<protein>
    <recommendedName>
        <fullName evidence="3">PEGA domain-containing protein</fullName>
    </recommendedName>
</protein>
<evidence type="ECO:0008006" key="3">
    <source>
        <dbReference type="Google" id="ProtNLM"/>
    </source>
</evidence>
<gene>
    <name evidence="2" type="ORF">METZ01_LOCUS47734</name>
</gene>
<feature type="non-terminal residue" evidence="2">
    <location>
        <position position="1"/>
    </location>
</feature>
<accession>A0A381RSN7</accession>
<sequence length="141" mass="16060">VKSPYAYTLLILFWLNVLIAQVNSDMNSYGFIDIKTDSMDVPFFIDGIYVGSHPLKEPVAVIPGFHEVGYIPPELQHRKVRENLTDGLKRVYVAASDTLEVFLFYDHYLAQVQAMEKEFKLQSIMGVSLFGVLLILLFIIT</sequence>
<name>A0A381RSN7_9ZZZZ</name>